<evidence type="ECO:0000256" key="16">
    <source>
        <dbReference type="ARBA" id="ARBA00036923"/>
    </source>
</evidence>
<dbReference type="EMBL" id="JAEAOA010001012">
    <property type="protein sequence ID" value="KAK3599102.1"/>
    <property type="molecule type" value="Genomic_DNA"/>
</dbReference>
<reference evidence="29" key="2">
    <citation type="journal article" date="2021" name="Genome Biol. Evol.">
        <title>Developing a high-quality reference genome for a parasitic bivalve with doubly uniparental inheritance (Bivalvia: Unionida).</title>
        <authorList>
            <person name="Smith C.H."/>
        </authorList>
    </citation>
    <scope>NUCLEOTIDE SEQUENCE</scope>
    <source>
        <strain evidence="29">CHS0354</strain>
        <tissue evidence="29">Mantle</tissue>
    </source>
</reference>
<comment type="caution">
    <text evidence="29">The sequence shown here is derived from an EMBL/GenBank/DDBJ whole genome shotgun (WGS) entry which is preliminary data.</text>
</comment>
<dbReference type="InterPro" id="IPR001952">
    <property type="entry name" value="Alkaline_phosphatase"/>
</dbReference>
<keyword evidence="8 26" id="KW-0479">Metal-binding</keyword>
<dbReference type="CDD" id="cd16012">
    <property type="entry name" value="ALP"/>
    <property type="match status" value="1"/>
</dbReference>
<evidence type="ECO:0000256" key="26">
    <source>
        <dbReference type="PIRSR" id="PIRSR601952-2"/>
    </source>
</evidence>
<feature type="signal peptide" evidence="28">
    <location>
        <begin position="1"/>
        <end position="23"/>
    </location>
</feature>
<feature type="binding site" evidence="26">
    <location>
        <position position="344"/>
    </location>
    <ligand>
        <name>Mg(2+)</name>
        <dbReference type="ChEBI" id="CHEBI:18420"/>
    </ligand>
</feature>
<comment type="cofactor">
    <cofactor evidence="26">
        <name>Mg(2+)</name>
        <dbReference type="ChEBI" id="CHEBI:18420"/>
    </cofactor>
    <text evidence="26">Binds 1 Mg(2+) ion.</text>
</comment>
<comment type="similarity">
    <text evidence="2 27">Belongs to the alkaline phosphatase family.</text>
</comment>
<dbReference type="GO" id="GO:0005886">
    <property type="term" value="C:plasma membrane"/>
    <property type="evidence" value="ECO:0007669"/>
    <property type="project" value="UniProtKB-SubCell"/>
</dbReference>
<comment type="catalytic activity">
    <reaction evidence="20">
        <text>diphosphate + H2O = 2 phosphate + H(+)</text>
        <dbReference type="Rhea" id="RHEA:24576"/>
        <dbReference type="ChEBI" id="CHEBI:15377"/>
        <dbReference type="ChEBI" id="CHEBI:15378"/>
        <dbReference type="ChEBI" id="CHEBI:33019"/>
        <dbReference type="ChEBI" id="CHEBI:43474"/>
    </reaction>
    <physiologicalReaction direction="left-to-right" evidence="20">
        <dbReference type="Rhea" id="RHEA:24577"/>
    </physiologicalReaction>
</comment>
<comment type="subcellular location">
    <subcellularLocation>
        <location evidence="1">Cell membrane</location>
        <topology evidence="1">Lipid-anchor</topology>
        <topology evidence="1">GPI-anchor</topology>
    </subcellularLocation>
    <subcellularLocation>
        <location evidence="17">Extracellular vesicle membrane</location>
        <topology evidence="17">Lipid-anchor</topology>
        <topology evidence="17">GPI-anchor</topology>
    </subcellularLocation>
</comment>
<dbReference type="InterPro" id="IPR017850">
    <property type="entry name" value="Alkaline_phosphatase_core_sf"/>
</dbReference>
<keyword evidence="9" id="KW-0378">Hydrolase</keyword>
<evidence type="ECO:0000256" key="7">
    <source>
        <dbReference type="ARBA" id="ARBA00022622"/>
    </source>
</evidence>
<keyword evidence="30" id="KW-1185">Reference proteome</keyword>
<keyword evidence="13" id="KW-0325">Glycoprotein</keyword>
<dbReference type="PANTHER" id="PTHR11596:SF74">
    <property type="entry name" value="ALKALINE PHOSPHATASE, TISSUE-NONSPECIFIC ISOZYME"/>
    <property type="match status" value="1"/>
</dbReference>
<evidence type="ECO:0000256" key="15">
    <source>
        <dbReference type="ARBA" id="ARBA00036105"/>
    </source>
</evidence>
<evidence type="ECO:0000256" key="23">
    <source>
        <dbReference type="ARBA" id="ARBA00049444"/>
    </source>
</evidence>
<feature type="binding site" evidence="26">
    <location>
        <position position="178"/>
    </location>
    <ligand>
        <name>Mg(2+)</name>
        <dbReference type="ChEBI" id="CHEBI:18420"/>
    </ligand>
</feature>
<protein>
    <recommendedName>
        <fullName evidence="18">Alkaline phosphatase, tissue-nonspecific isozyme</fullName>
        <ecNumber evidence="4">3.1.3.1</ecNumber>
    </recommendedName>
    <alternativeName>
        <fullName evidence="19">Phosphoamidase</fullName>
    </alternativeName>
</protein>
<gene>
    <name evidence="29" type="ORF">CHS0354_016358</name>
</gene>
<evidence type="ECO:0000256" key="14">
    <source>
        <dbReference type="ARBA" id="ARBA00023288"/>
    </source>
</evidence>
<comment type="catalytic activity">
    <reaction evidence="24">
        <text>ADP + H2O = AMP + phosphate + H(+)</text>
        <dbReference type="Rhea" id="RHEA:61436"/>
        <dbReference type="ChEBI" id="CHEBI:15377"/>
        <dbReference type="ChEBI" id="CHEBI:15378"/>
        <dbReference type="ChEBI" id="CHEBI:43474"/>
        <dbReference type="ChEBI" id="CHEBI:456215"/>
        <dbReference type="ChEBI" id="CHEBI:456216"/>
    </reaction>
    <physiologicalReaction direction="left-to-right" evidence="24">
        <dbReference type="Rhea" id="RHEA:61437"/>
    </physiologicalReaction>
</comment>
<dbReference type="Gene3D" id="3.40.720.10">
    <property type="entry name" value="Alkaline Phosphatase, subunit A"/>
    <property type="match status" value="1"/>
</dbReference>
<keyword evidence="10 26" id="KW-0862">Zinc</keyword>
<evidence type="ECO:0000256" key="28">
    <source>
        <dbReference type="SAM" id="SignalP"/>
    </source>
</evidence>
<feature type="binding site" evidence="26">
    <location>
        <position position="348"/>
    </location>
    <ligand>
        <name>Zn(2+)</name>
        <dbReference type="ChEBI" id="CHEBI:29105"/>
        <label>2</label>
    </ligand>
</feature>
<evidence type="ECO:0000256" key="25">
    <source>
        <dbReference type="PIRSR" id="PIRSR601952-1"/>
    </source>
</evidence>
<proteinExistence type="inferred from homology"/>
<evidence type="ECO:0000313" key="29">
    <source>
        <dbReference type="EMBL" id="KAK3599102.1"/>
    </source>
</evidence>
<evidence type="ECO:0000256" key="10">
    <source>
        <dbReference type="ARBA" id="ARBA00022833"/>
    </source>
</evidence>
<evidence type="ECO:0000256" key="1">
    <source>
        <dbReference type="ARBA" id="ARBA00004609"/>
    </source>
</evidence>
<feature type="binding site" evidence="26">
    <location>
        <position position="339"/>
    </location>
    <ligand>
        <name>Mg(2+)</name>
        <dbReference type="ChEBI" id="CHEBI:18420"/>
    </ligand>
</feature>
<feature type="binding site" evidence="26">
    <location>
        <position position="386"/>
    </location>
    <ligand>
        <name>Zn(2+)</name>
        <dbReference type="ChEBI" id="CHEBI:29105"/>
        <label>2</label>
    </ligand>
</feature>
<evidence type="ECO:0000256" key="13">
    <source>
        <dbReference type="ARBA" id="ARBA00023180"/>
    </source>
</evidence>
<dbReference type="AlphaFoldDB" id="A0AAE0W3G9"/>
<comment type="catalytic activity">
    <reaction evidence="21">
        <text>ATP + H2O = ADP + phosphate + H(+)</text>
        <dbReference type="Rhea" id="RHEA:13065"/>
        <dbReference type="ChEBI" id="CHEBI:15377"/>
        <dbReference type="ChEBI" id="CHEBI:15378"/>
        <dbReference type="ChEBI" id="CHEBI:30616"/>
        <dbReference type="ChEBI" id="CHEBI:43474"/>
        <dbReference type="ChEBI" id="CHEBI:456216"/>
    </reaction>
    <physiologicalReaction direction="left-to-right" evidence="21">
        <dbReference type="Rhea" id="RHEA:13066"/>
    </physiologicalReaction>
</comment>
<keyword evidence="28" id="KW-0732">Signal</keyword>
<evidence type="ECO:0000256" key="18">
    <source>
        <dbReference type="ARBA" id="ARBA00040525"/>
    </source>
</evidence>
<feature type="binding site" evidence="26">
    <location>
        <position position="385"/>
    </location>
    <ligand>
        <name>Zn(2+)</name>
        <dbReference type="ChEBI" id="CHEBI:29105"/>
        <label>2</label>
    </ligand>
</feature>
<keyword evidence="7" id="KW-0336">GPI-anchor</keyword>
<evidence type="ECO:0000256" key="22">
    <source>
        <dbReference type="ARBA" id="ARBA00048929"/>
    </source>
</evidence>
<dbReference type="Proteomes" id="UP001195483">
    <property type="component" value="Unassembled WGS sequence"/>
</dbReference>
<dbReference type="SMART" id="SM00098">
    <property type="entry name" value="alkPPc"/>
    <property type="match status" value="1"/>
</dbReference>
<dbReference type="GO" id="GO:0098552">
    <property type="term" value="C:side of membrane"/>
    <property type="evidence" value="ECO:0007669"/>
    <property type="project" value="UniProtKB-KW"/>
</dbReference>
<comment type="catalytic activity">
    <reaction evidence="16">
        <text>AMP + H2O = adenosine + phosphate</text>
        <dbReference type="Rhea" id="RHEA:29375"/>
        <dbReference type="ChEBI" id="CHEBI:15377"/>
        <dbReference type="ChEBI" id="CHEBI:16335"/>
        <dbReference type="ChEBI" id="CHEBI:43474"/>
        <dbReference type="ChEBI" id="CHEBI:456215"/>
    </reaction>
    <physiologicalReaction direction="left-to-right" evidence="16">
        <dbReference type="Rhea" id="RHEA:29376"/>
    </physiologicalReaction>
</comment>
<feature type="binding site" evidence="26">
    <location>
        <position position="463"/>
    </location>
    <ligand>
        <name>Zn(2+)</name>
        <dbReference type="ChEBI" id="CHEBI:29105"/>
        <label>2</label>
    </ligand>
</feature>
<evidence type="ECO:0000256" key="27">
    <source>
        <dbReference type="RuleBase" id="RU003946"/>
    </source>
</evidence>
<keyword evidence="12" id="KW-0472">Membrane</keyword>
<accession>A0AAE0W3G9</accession>
<name>A0AAE0W3G9_9BIVA</name>
<organism evidence="29 30">
    <name type="scientific">Potamilus streckersoni</name>
    <dbReference type="NCBI Taxonomy" id="2493646"/>
    <lineage>
        <taxon>Eukaryota</taxon>
        <taxon>Metazoa</taxon>
        <taxon>Spiralia</taxon>
        <taxon>Lophotrochozoa</taxon>
        <taxon>Mollusca</taxon>
        <taxon>Bivalvia</taxon>
        <taxon>Autobranchia</taxon>
        <taxon>Heteroconchia</taxon>
        <taxon>Palaeoheterodonta</taxon>
        <taxon>Unionida</taxon>
        <taxon>Unionoidea</taxon>
        <taxon>Unionidae</taxon>
        <taxon>Ambleminae</taxon>
        <taxon>Lampsilini</taxon>
        <taxon>Potamilus</taxon>
    </lineage>
</organism>
<evidence type="ECO:0000256" key="8">
    <source>
        <dbReference type="ARBA" id="ARBA00022723"/>
    </source>
</evidence>
<dbReference type="PRINTS" id="PR00113">
    <property type="entry name" value="ALKPHPHTASE"/>
</dbReference>
<dbReference type="FunFam" id="3.40.720.10:FF:000008">
    <property type="entry name" value="Alkaline phosphatase"/>
    <property type="match status" value="1"/>
</dbReference>
<comment type="catalytic activity">
    <reaction evidence="23">
        <text>pyridoxal 5'-phosphate + H2O = pyridoxal + phosphate</text>
        <dbReference type="Rhea" id="RHEA:20533"/>
        <dbReference type="ChEBI" id="CHEBI:15377"/>
        <dbReference type="ChEBI" id="CHEBI:17310"/>
        <dbReference type="ChEBI" id="CHEBI:43474"/>
        <dbReference type="ChEBI" id="CHEBI:597326"/>
    </reaction>
    <physiologicalReaction direction="left-to-right" evidence="23">
        <dbReference type="Rhea" id="RHEA:20534"/>
    </physiologicalReaction>
</comment>
<reference evidence="29" key="1">
    <citation type="journal article" date="2021" name="Genome Biol. Evol.">
        <title>A High-Quality Reference Genome for a Parasitic Bivalve with Doubly Uniparental Inheritance (Bivalvia: Unionida).</title>
        <authorList>
            <person name="Smith C.H."/>
        </authorList>
    </citation>
    <scope>NUCLEOTIDE SEQUENCE</scope>
    <source>
        <strain evidence="29">CHS0354</strain>
    </source>
</reference>
<dbReference type="GO" id="GO:0046872">
    <property type="term" value="F:metal ion binding"/>
    <property type="evidence" value="ECO:0007669"/>
    <property type="project" value="UniProtKB-KW"/>
</dbReference>
<dbReference type="GO" id="GO:0031214">
    <property type="term" value="P:biomineral tissue development"/>
    <property type="evidence" value="ECO:0007669"/>
    <property type="project" value="UniProtKB-KW"/>
</dbReference>
<dbReference type="PANTHER" id="PTHR11596">
    <property type="entry name" value="ALKALINE PHOSPHATASE"/>
    <property type="match status" value="1"/>
</dbReference>
<reference evidence="29" key="3">
    <citation type="submission" date="2023-05" db="EMBL/GenBank/DDBJ databases">
        <authorList>
            <person name="Smith C.H."/>
        </authorList>
    </citation>
    <scope>NUCLEOTIDE SEQUENCE</scope>
    <source>
        <strain evidence="29">CHS0354</strain>
        <tissue evidence="29">Mantle</tissue>
    </source>
</reference>
<feature type="binding site" evidence="26">
    <location>
        <position position="67"/>
    </location>
    <ligand>
        <name>Zn(2+)</name>
        <dbReference type="ChEBI" id="CHEBI:29105"/>
        <label>2</label>
    </ligand>
</feature>
<evidence type="ECO:0000256" key="11">
    <source>
        <dbReference type="ARBA" id="ARBA00022842"/>
    </source>
</evidence>
<feature type="binding site" evidence="26">
    <location>
        <position position="67"/>
    </location>
    <ligand>
        <name>Mg(2+)</name>
        <dbReference type="ChEBI" id="CHEBI:18420"/>
    </ligand>
</feature>
<feature type="active site" description="Phosphoserine intermediate" evidence="25">
    <location>
        <position position="117"/>
    </location>
</feature>
<evidence type="ECO:0000313" key="30">
    <source>
        <dbReference type="Proteomes" id="UP001195483"/>
    </source>
</evidence>
<comment type="subunit">
    <text evidence="3">Homodimer.</text>
</comment>
<comment type="cofactor">
    <cofactor evidence="26">
        <name>Zn(2+)</name>
        <dbReference type="ChEBI" id="CHEBI:29105"/>
    </cofactor>
    <text evidence="26">Binds 2 Zn(2+) ions.</text>
</comment>
<evidence type="ECO:0000256" key="24">
    <source>
        <dbReference type="ARBA" id="ARBA00049526"/>
    </source>
</evidence>
<dbReference type="GO" id="GO:0004035">
    <property type="term" value="F:alkaline phosphatase activity"/>
    <property type="evidence" value="ECO:0007669"/>
    <property type="project" value="UniProtKB-EC"/>
</dbReference>
<evidence type="ECO:0000256" key="6">
    <source>
        <dbReference type="ARBA" id="ARBA00022591"/>
    </source>
</evidence>
<keyword evidence="14" id="KW-0449">Lipoprotein</keyword>
<evidence type="ECO:0000256" key="17">
    <source>
        <dbReference type="ARBA" id="ARBA00037828"/>
    </source>
</evidence>
<evidence type="ECO:0000256" key="9">
    <source>
        <dbReference type="ARBA" id="ARBA00022801"/>
    </source>
</evidence>
<dbReference type="Pfam" id="PF00245">
    <property type="entry name" value="Alk_phosphatase"/>
    <property type="match status" value="1"/>
</dbReference>
<evidence type="ECO:0000256" key="2">
    <source>
        <dbReference type="ARBA" id="ARBA00005984"/>
    </source>
</evidence>
<evidence type="ECO:0000256" key="5">
    <source>
        <dbReference type="ARBA" id="ARBA00022475"/>
    </source>
</evidence>
<evidence type="ECO:0000256" key="3">
    <source>
        <dbReference type="ARBA" id="ARBA00011738"/>
    </source>
</evidence>
<evidence type="ECO:0000256" key="12">
    <source>
        <dbReference type="ARBA" id="ARBA00023136"/>
    </source>
</evidence>
<dbReference type="SUPFAM" id="SSF53649">
    <property type="entry name" value="Alkaline phosphatase-like"/>
    <property type="match status" value="1"/>
</dbReference>
<evidence type="ECO:0000256" key="21">
    <source>
        <dbReference type="ARBA" id="ARBA00048778"/>
    </source>
</evidence>
<sequence length="536" mass="59544">MKMQAIFSFLWFSLFFLTHNTNAAPKIPSKERDPTFWRAKAKEELKLTLGKKEINGVAKNVIMFLGDGMGVATVTAARIYKGQLNGNPGEETVLSFEEFPNLGLAKTYNIDRQTPDSAATATAYLCGVKGNYATLGVDPTVPRSDCIAQKGREVTSILDWSKTVGKSVGIVTTSRITHASPAALYAHTAERDWEGDADMEGVDGDCKDIAYQLIYDNADIEVLLGGGRRHFMLKNQTDPETGKIDSNKQRKDGRDLIKAWAADKDARNKFHTYVWNKEQFDNVDPRNTDYLLGLFEPSHMQYELERDKSGNGEPSLAEMTQKAIQILQKNEKGFFLFVEGARIDHAHHDTLPKKALDEVVALDAAVQMAMKLTNEMDTLIVVTADHSHVFNIAGYPYRGNNILGLVDPISEELGPMDGMPYTTLIYGNGPNYSNGNRTNLTGVDTTHKDFVFSSAVPMADETHGAEEVAIYARGPMAHLFQRTHEQNYIPHVMAYASCVGEYVTDCDRPIRSVASCPVSMITVIFVCILCSKHWMF</sequence>
<keyword evidence="11 26" id="KW-0460">Magnesium</keyword>
<comment type="catalytic activity">
    <reaction evidence="15">
        <text>a phosphate monoester + H2O = an alcohol + phosphate</text>
        <dbReference type="Rhea" id="RHEA:15017"/>
        <dbReference type="ChEBI" id="CHEBI:15377"/>
        <dbReference type="ChEBI" id="CHEBI:30879"/>
        <dbReference type="ChEBI" id="CHEBI:43474"/>
        <dbReference type="ChEBI" id="CHEBI:67140"/>
        <dbReference type="EC" id="3.1.3.1"/>
    </reaction>
    <physiologicalReaction direction="left-to-right" evidence="15">
        <dbReference type="Rhea" id="RHEA:15018"/>
    </physiologicalReaction>
</comment>
<feature type="binding site" evidence="26">
    <location>
        <position position="180"/>
    </location>
    <ligand>
        <name>Mg(2+)</name>
        <dbReference type="ChEBI" id="CHEBI:18420"/>
    </ligand>
</feature>
<keyword evidence="5" id="KW-1003">Cell membrane</keyword>
<keyword evidence="6" id="KW-0091">Biomineralization</keyword>
<feature type="chain" id="PRO_5042253803" description="Alkaline phosphatase, tissue-nonspecific isozyme" evidence="28">
    <location>
        <begin position="24"/>
        <end position="536"/>
    </location>
</feature>
<evidence type="ECO:0000256" key="20">
    <source>
        <dbReference type="ARBA" id="ARBA00048097"/>
    </source>
</evidence>
<comment type="catalytic activity">
    <reaction evidence="22">
        <text>phosphoethanolamine + H2O = ethanolamine + phosphate</text>
        <dbReference type="Rhea" id="RHEA:16089"/>
        <dbReference type="ChEBI" id="CHEBI:15377"/>
        <dbReference type="ChEBI" id="CHEBI:43474"/>
        <dbReference type="ChEBI" id="CHEBI:57603"/>
        <dbReference type="ChEBI" id="CHEBI:58190"/>
    </reaction>
    <physiologicalReaction direction="left-to-right" evidence="22">
        <dbReference type="Rhea" id="RHEA:16090"/>
    </physiologicalReaction>
</comment>
<evidence type="ECO:0000256" key="19">
    <source>
        <dbReference type="ARBA" id="ARBA00042603"/>
    </source>
</evidence>
<dbReference type="EC" id="3.1.3.1" evidence="4"/>
<evidence type="ECO:0000256" key="4">
    <source>
        <dbReference type="ARBA" id="ARBA00012647"/>
    </source>
</evidence>